<comment type="caution">
    <text evidence="1">The sequence shown here is derived from an EMBL/GenBank/DDBJ whole genome shotgun (WGS) entry which is preliminary data.</text>
</comment>
<evidence type="ECO:0000313" key="1">
    <source>
        <dbReference type="EMBL" id="MFC4034012.1"/>
    </source>
</evidence>
<name>A0ABV8HPT7_9ACTN</name>
<accession>A0ABV8HPT7</accession>
<reference evidence="2" key="1">
    <citation type="journal article" date="2019" name="Int. J. Syst. Evol. Microbiol.">
        <title>The Global Catalogue of Microorganisms (GCM) 10K type strain sequencing project: providing services to taxonomists for standard genome sequencing and annotation.</title>
        <authorList>
            <consortium name="The Broad Institute Genomics Platform"/>
            <consortium name="The Broad Institute Genome Sequencing Center for Infectious Disease"/>
            <person name="Wu L."/>
            <person name="Ma J."/>
        </authorList>
    </citation>
    <scope>NUCLEOTIDE SEQUENCE [LARGE SCALE GENOMIC DNA]</scope>
    <source>
        <strain evidence="2">CGMCC 4.7237</strain>
    </source>
</reference>
<dbReference type="EMBL" id="JBHSBB010000014">
    <property type="protein sequence ID" value="MFC4034012.1"/>
    <property type="molecule type" value="Genomic_DNA"/>
</dbReference>
<protein>
    <submittedName>
        <fullName evidence="1">DUF5949 family protein</fullName>
    </submittedName>
</protein>
<dbReference type="Proteomes" id="UP001595765">
    <property type="component" value="Unassembled WGS sequence"/>
</dbReference>
<evidence type="ECO:0000313" key="2">
    <source>
        <dbReference type="Proteomes" id="UP001595765"/>
    </source>
</evidence>
<proteinExistence type="predicted"/>
<dbReference type="RefSeq" id="WP_386431443.1">
    <property type="nucleotide sequence ID" value="NZ_JBHSBB010000014.1"/>
</dbReference>
<keyword evidence="2" id="KW-1185">Reference proteome</keyword>
<dbReference type="Pfam" id="PF19374">
    <property type="entry name" value="DUF5949"/>
    <property type="match status" value="1"/>
</dbReference>
<dbReference type="InterPro" id="IPR045993">
    <property type="entry name" value="DUF5949"/>
</dbReference>
<organism evidence="1 2">
    <name type="scientific">Streptomyces polygonati</name>
    <dbReference type="NCBI Taxonomy" id="1617087"/>
    <lineage>
        <taxon>Bacteria</taxon>
        <taxon>Bacillati</taxon>
        <taxon>Actinomycetota</taxon>
        <taxon>Actinomycetes</taxon>
        <taxon>Kitasatosporales</taxon>
        <taxon>Streptomycetaceae</taxon>
        <taxon>Streptomyces</taxon>
    </lineage>
</organism>
<sequence>MSQTNTAAASAKSSLQSRLGTLAVIPWAGEYSEDGADMPFLMAYSLGDGVDGPVAGEEAVLAAAEEIGLPVGGAILDVSRASKAAVTVLVEGGKAVLTMPYLHAACPVPDQWTAAARARKAVYVILASRPWPEAAPGTVVGEQTLRDFAGDPEVLGSAAHFLVPVSSLRG</sequence>
<gene>
    <name evidence="1" type="ORF">ACFO3J_21385</name>
</gene>